<dbReference type="InterPro" id="IPR055294">
    <property type="entry name" value="FBL60-like"/>
</dbReference>
<keyword evidence="3" id="KW-1185">Reference proteome</keyword>
<dbReference type="Gene3D" id="1.20.1280.50">
    <property type="match status" value="1"/>
</dbReference>
<reference evidence="2 3" key="1">
    <citation type="submission" date="2024-01" db="EMBL/GenBank/DDBJ databases">
        <title>The genomes of 5 underutilized Papilionoideae crops provide insights into root nodulation and disease resistanc.</title>
        <authorList>
            <person name="Jiang F."/>
        </authorList>
    </citation>
    <scope>NUCLEOTIDE SEQUENCE [LARGE SCALE GENOMIC DNA]</scope>
    <source>
        <strain evidence="2">LVBAO_FW01</strain>
        <tissue evidence="2">Leaves</tissue>
    </source>
</reference>
<protein>
    <recommendedName>
        <fullName evidence="1">F-box domain-containing protein</fullName>
    </recommendedName>
</protein>
<proteinExistence type="predicted"/>
<accession>A0AAN9PYY0</accession>
<dbReference type="InterPro" id="IPR036047">
    <property type="entry name" value="F-box-like_dom_sf"/>
</dbReference>
<dbReference type="Proteomes" id="UP001367508">
    <property type="component" value="Unassembled WGS sequence"/>
</dbReference>
<evidence type="ECO:0000259" key="1">
    <source>
        <dbReference type="PROSITE" id="PS50181"/>
    </source>
</evidence>
<feature type="domain" description="F-box" evidence="1">
    <location>
        <begin position="2"/>
        <end position="50"/>
    </location>
</feature>
<dbReference type="InterPro" id="IPR001810">
    <property type="entry name" value="F-box_dom"/>
</dbReference>
<dbReference type="InterPro" id="IPR053781">
    <property type="entry name" value="F-box_AtFBL13-like"/>
</dbReference>
<dbReference type="SUPFAM" id="SSF81383">
    <property type="entry name" value="F-box domain"/>
    <property type="match status" value="1"/>
</dbReference>
<dbReference type="CDD" id="cd22160">
    <property type="entry name" value="F-box_AtFBL13-like"/>
    <property type="match status" value="1"/>
</dbReference>
<dbReference type="AlphaFoldDB" id="A0AAN9PYY0"/>
<name>A0AAN9PYY0_CANGL</name>
<dbReference type="InterPro" id="IPR055411">
    <property type="entry name" value="LRR_FXL15/At3g58940/PEG3-like"/>
</dbReference>
<dbReference type="PANTHER" id="PTHR31293">
    <property type="entry name" value="RNI-LIKE SUPERFAMILY PROTEIN"/>
    <property type="match status" value="1"/>
</dbReference>
<dbReference type="SMART" id="SM00256">
    <property type="entry name" value="FBOX"/>
    <property type="match status" value="1"/>
</dbReference>
<evidence type="ECO:0000313" key="3">
    <source>
        <dbReference type="Proteomes" id="UP001367508"/>
    </source>
</evidence>
<dbReference type="EMBL" id="JAYMYQ010000008">
    <property type="protein sequence ID" value="KAK7316341.1"/>
    <property type="molecule type" value="Genomic_DNA"/>
</dbReference>
<sequence>MEDKISALPDDILRHILSFLPTQNAVATTVLSKAWRFLGFSLSTLYFDDQTYLISHKPYSSFQQFVRTITLQQPRITSFRLKTIASQFKLLSSDFNEWIEFAMQRGVQILDIHLAHPFAMLNLNFRVLSCRTLVVLKLKGWLCVDTPNIDFPSLKTLILDAVDFIEPQYLMEFLHGCPNLEFFEAKNIEYYFHNDYSYDGGVFSLPTLIGAKVYNVELGFHLKAICNAQTLRLDKYNATLKNMDFV</sequence>
<organism evidence="2 3">
    <name type="scientific">Canavalia gladiata</name>
    <name type="common">Sword bean</name>
    <name type="synonym">Dolichos gladiatus</name>
    <dbReference type="NCBI Taxonomy" id="3824"/>
    <lineage>
        <taxon>Eukaryota</taxon>
        <taxon>Viridiplantae</taxon>
        <taxon>Streptophyta</taxon>
        <taxon>Embryophyta</taxon>
        <taxon>Tracheophyta</taxon>
        <taxon>Spermatophyta</taxon>
        <taxon>Magnoliopsida</taxon>
        <taxon>eudicotyledons</taxon>
        <taxon>Gunneridae</taxon>
        <taxon>Pentapetalae</taxon>
        <taxon>rosids</taxon>
        <taxon>fabids</taxon>
        <taxon>Fabales</taxon>
        <taxon>Fabaceae</taxon>
        <taxon>Papilionoideae</taxon>
        <taxon>50 kb inversion clade</taxon>
        <taxon>NPAAA clade</taxon>
        <taxon>indigoferoid/millettioid clade</taxon>
        <taxon>Phaseoleae</taxon>
        <taxon>Canavalia</taxon>
    </lineage>
</organism>
<evidence type="ECO:0000313" key="2">
    <source>
        <dbReference type="EMBL" id="KAK7316341.1"/>
    </source>
</evidence>
<dbReference type="Pfam" id="PF24758">
    <property type="entry name" value="LRR_At5g56370"/>
    <property type="match status" value="1"/>
</dbReference>
<dbReference type="PROSITE" id="PS50181">
    <property type="entry name" value="FBOX"/>
    <property type="match status" value="1"/>
</dbReference>
<gene>
    <name evidence="2" type="ORF">VNO77_35305</name>
</gene>
<dbReference type="Pfam" id="PF00646">
    <property type="entry name" value="F-box"/>
    <property type="match status" value="1"/>
</dbReference>
<dbReference type="PANTHER" id="PTHR31293:SF12">
    <property type="entry name" value="RNI-LIKE SUPERFAMILY PROTEIN"/>
    <property type="match status" value="1"/>
</dbReference>
<comment type="caution">
    <text evidence="2">The sequence shown here is derived from an EMBL/GenBank/DDBJ whole genome shotgun (WGS) entry which is preliminary data.</text>
</comment>
<dbReference type="SUPFAM" id="SSF52047">
    <property type="entry name" value="RNI-like"/>
    <property type="match status" value="1"/>
</dbReference>